<comment type="caution">
    <text evidence="2">The sequence shown here is derived from an EMBL/GenBank/DDBJ whole genome shotgun (WGS) entry which is preliminary data.</text>
</comment>
<protein>
    <submittedName>
        <fullName evidence="2">Uncharacterized protein</fullName>
    </submittedName>
</protein>
<evidence type="ECO:0000256" key="1">
    <source>
        <dbReference type="SAM" id="MobiDB-lite"/>
    </source>
</evidence>
<dbReference type="EMBL" id="JBBXMP010000013">
    <property type="protein sequence ID" value="KAL0069355.1"/>
    <property type="molecule type" value="Genomic_DNA"/>
</dbReference>
<dbReference type="Proteomes" id="UP001437256">
    <property type="component" value="Unassembled WGS sequence"/>
</dbReference>
<accession>A0ABR3A753</accession>
<evidence type="ECO:0000313" key="3">
    <source>
        <dbReference type="Proteomes" id="UP001437256"/>
    </source>
</evidence>
<organism evidence="2 3">
    <name type="scientific">Marasmius tenuissimus</name>
    <dbReference type="NCBI Taxonomy" id="585030"/>
    <lineage>
        <taxon>Eukaryota</taxon>
        <taxon>Fungi</taxon>
        <taxon>Dikarya</taxon>
        <taxon>Basidiomycota</taxon>
        <taxon>Agaricomycotina</taxon>
        <taxon>Agaricomycetes</taxon>
        <taxon>Agaricomycetidae</taxon>
        <taxon>Agaricales</taxon>
        <taxon>Marasmiineae</taxon>
        <taxon>Marasmiaceae</taxon>
        <taxon>Marasmius</taxon>
    </lineage>
</organism>
<keyword evidence="3" id="KW-1185">Reference proteome</keyword>
<name>A0ABR3A753_9AGAR</name>
<gene>
    <name evidence="2" type="ORF">AAF712_003720</name>
</gene>
<proteinExistence type="predicted"/>
<reference evidence="2 3" key="1">
    <citation type="submission" date="2024-05" db="EMBL/GenBank/DDBJ databases">
        <title>A draft genome resource for the thread blight pathogen Marasmius tenuissimus strain MS-2.</title>
        <authorList>
            <person name="Yulfo-Soto G.E."/>
            <person name="Baruah I.K."/>
            <person name="Amoako-Attah I."/>
            <person name="Bukari Y."/>
            <person name="Meinhardt L.W."/>
            <person name="Bailey B.A."/>
            <person name="Cohen S.P."/>
        </authorList>
    </citation>
    <scope>NUCLEOTIDE SEQUENCE [LARGE SCALE GENOMIC DNA]</scope>
    <source>
        <strain evidence="2 3">MS-2</strain>
    </source>
</reference>
<feature type="region of interest" description="Disordered" evidence="1">
    <location>
        <begin position="165"/>
        <end position="184"/>
    </location>
</feature>
<evidence type="ECO:0000313" key="2">
    <source>
        <dbReference type="EMBL" id="KAL0069355.1"/>
    </source>
</evidence>
<sequence>MPRFVSKIIEKVARGASRPSRPAVASRSPSPCLSSPLLHFRCAGPRDNWEKDLVSHPIGTANITSSSGHPPPSSLPITVSFPPHAYTSEESDEDEVCSGAFHTTTAPSSVPAPIWSTEVVSTTPRGERIMALLDLLHEGGVVTMGVETKATTKVLPVEVVEVSGGSAESKSPVEATKKSKSKSGWMRRLKDVSVKKLKAAC</sequence>